<feature type="binding site" evidence="15">
    <location>
        <begin position="71"/>
        <end position="72"/>
    </location>
    <ligand>
        <name>ATP</name>
        <dbReference type="ChEBI" id="CHEBI:30616"/>
    </ligand>
</feature>
<evidence type="ECO:0000256" key="2">
    <source>
        <dbReference type="ARBA" id="ARBA00002659"/>
    </source>
</evidence>
<dbReference type="FunFam" id="3.40.50.450:FF:000001">
    <property type="entry name" value="ATP-dependent 6-phosphofructokinase"/>
    <property type="match status" value="1"/>
</dbReference>
<dbReference type="InterPro" id="IPR012003">
    <property type="entry name" value="ATP_PFK_prok-type"/>
</dbReference>
<comment type="similarity">
    <text evidence="15">Belongs to the phosphofructokinase type A (PFKA) family. ATP-dependent PFK group I subfamily. Prokaryotic clade 'B1' sub-subfamily.</text>
</comment>
<dbReference type="GO" id="GO:0005524">
    <property type="term" value="F:ATP binding"/>
    <property type="evidence" value="ECO:0007669"/>
    <property type="project" value="UniProtKB-UniRule"/>
</dbReference>
<feature type="binding site" evidence="15">
    <location>
        <position position="10"/>
    </location>
    <ligand>
        <name>ATP</name>
        <dbReference type="ChEBI" id="CHEBI:30616"/>
    </ligand>
</feature>
<dbReference type="Gene3D" id="3.40.50.450">
    <property type="match status" value="1"/>
</dbReference>
<dbReference type="PIRSF" id="PIRSF000532">
    <property type="entry name" value="ATP_PFK_prok"/>
    <property type="match status" value="1"/>
</dbReference>
<dbReference type="GO" id="GO:0005945">
    <property type="term" value="C:6-phosphofructokinase complex"/>
    <property type="evidence" value="ECO:0007669"/>
    <property type="project" value="TreeGrafter"/>
</dbReference>
<dbReference type="Gene3D" id="3.40.50.460">
    <property type="entry name" value="Phosphofructokinase domain"/>
    <property type="match status" value="1"/>
</dbReference>
<evidence type="ECO:0000256" key="1">
    <source>
        <dbReference type="ARBA" id="ARBA00001946"/>
    </source>
</evidence>
<dbReference type="InterPro" id="IPR012828">
    <property type="entry name" value="PFKA_ATP_prok"/>
</dbReference>
<comment type="pathway">
    <text evidence="4 15">Carbohydrate degradation; glycolysis; D-glyceraldehyde 3-phosphate and glycerone phosphate from D-glucose: step 3/4.</text>
</comment>
<keyword evidence="10 15" id="KW-0418">Kinase</keyword>
<dbReference type="EC" id="2.7.1.11" evidence="15"/>
<keyword evidence="18" id="KW-1185">Reference proteome</keyword>
<dbReference type="GO" id="GO:0046872">
    <property type="term" value="F:metal ion binding"/>
    <property type="evidence" value="ECO:0007669"/>
    <property type="project" value="UniProtKB-KW"/>
</dbReference>
<keyword evidence="11 15" id="KW-0067">ATP-binding</keyword>
<evidence type="ECO:0000256" key="6">
    <source>
        <dbReference type="ARBA" id="ARBA00022533"/>
    </source>
</evidence>
<dbReference type="PANTHER" id="PTHR13697:SF4">
    <property type="entry name" value="ATP-DEPENDENT 6-PHOSPHOFRUCTOKINASE"/>
    <property type="match status" value="1"/>
</dbReference>
<comment type="subunit">
    <text evidence="15">Homotetramer.</text>
</comment>
<reference evidence="17 18" key="1">
    <citation type="journal article" date="2015" name="J. Biotechnol.">
        <title>Complete genome sequence of a malodorant-producing acetogen, Clostridium scatologenes ATCC 25775(T).</title>
        <authorList>
            <person name="Zhu Z."/>
            <person name="Guo T."/>
            <person name="Zheng H."/>
            <person name="Song T."/>
            <person name="Ouyang P."/>
            <person name="Xie J."/>
        </authorList>
    </citation>
    <scope>NUCLEOTIDE SEQUENCE [LARGE SCALE GENOMIC DNA]</scope>
    <source>
        <strain evidence="17 18">ATCC 25775</strain>
    </source>
</reference>
<dbReference type="PRINTS" id="PR00476">
    <property type="entry name" value="PHFRCTKINASE"/>
</dbReference>
<dbReference type="GO" id="GO:0016208">
    <property type="term" value="F:AMP binding"/>
    <property type="evidence" value="ECO:0007669"/>
    <property type="project" value="TreeGrafter"/>
</dbReference>
<gene>
    <name evidence="15" type="primary">pfkA</name>
    <name evidence="17" type="ORF">CSCA_0363</name>
</gene>
<feature type="binding site" description="in other chain" evidence="15">
    <location>
        <begin position="124"/>
        <end position="126"/>
    </location>
    <ligand>
        <name>substrate</name>
        <note>ligand shared between dimeric partners</note>
    </ligand>
</feature>
<evidence type="ECO:0000256" key="4">
    <source>
        <dbReference type="ARBA" id="ARBA00004679"/>
    </source>
</evidence>
<dbReference type="GO" id="GO:0042802">
    <property type="term" value="F:identical protein binding"/>
    <property type="evidence" value="ECO:0007669"/>
    <property type="project" value="TreeGrafter"/>
</dbReference>
<dbReference type="GO" id="GO:0003872">
    <property type="term" value="F:6-phosphofructokinase activity"/>
    <property type="evidence" value="ECO:0007669"/>
    <property type="project" value="UniProtKB-UniRule"/>
</dbReference>
<evidence type="ECO:0000256" key="10">
    <source>
        <dbReference type="ARBA" id="ARBA00022777"/>
    </source>
</evidence>
<dbReference type="InterPro" id="IPR022953">
    <property type="entry name" value="ATP_PFK"/>
</dbReference>
<evidence type="ECO:0000256" key="3">
    <source>
        <dbReference type="ARBA" id="ARBA00004496"/>
    </source>
</evidence>
<dbReference type="GO" id="GO:0048029">
    <property type="term" value="F:monosaccharide binding"/>
    <property type="evidence" value="ECO:0007669"/>
    <property type="project" value="TreeGrafter"/>
</dbReference>
<feature type="binding site" description="in other chain" evidence="15">
    <location>
        <begin position="212"/>
        <end position="214"/>
    </location>
    <ligand>
        <name>ADP</name>
        <dbReference type="ChEBI" id="CHEBI:456216"/>
        <note>allosteric activator; ligand shared between dimeric partners</note>
    </ligand>
</feature>
<dbReference type="FunFam" id="3.40.50.460:FF:000002">
    <property type="entry name" value="ATP-dependent 6-phosphofructokinase"/>
    <property type="match status" value="1"/>
</dbReference>
<dbReference type="GO" id="GO:0030388">
    <property type="term" value="P:fructose 1,6-bisphosphate metabolic process"/>
    <property type="evidence" value="ECO:0007669"/>
    <property type="project" value="TreeGrafter"/>
</dbReference>
<dbReference type="KEGG" id="csq:CSCA_0363"/>
<evidence type="ECO:0000256" key="13">
    <source>
        <dbReference type="ARBA" id="ARBA00023152"/>
    </source>
</evidence>
<keyword evidence="13 15" id="KW-0324">Glycolysis</keyword>
<evidence type="ECO:0000256" key="9">
    <source>
        <dbReference type="ARBA" id="ARBA00022741"/>
    </source>
</evidence>
<sequence>MRVGVLTSGGDAPGMNAAIMAVVKAASYYNMEVIGIKYGYKGLLNGDIHKLTYSDVENIADKGGTILKTARCMEFMEGSGIEKAVEVLKNLDINSLIVIGGEGSFKGADRLHKLGVNVIGIPGTIDNDLRYTDYCIGFDTTLNTVLECIGKIKDTDYSHDKTTIVEVMGRYCGDLALYSALAGGGEIISTPEKKLDFDTICSKLSLRMNSGKNDNIIIITERMYDLQELQRYIEEKLKTSVRTTILGFIQRGGNPSGFDRVLASKMGIKAVDLLNNGYSGLAVGVKNNKIIDIEFEDVNNEIVDKQDSYDMLDILLH</sequence>
<name>A0A0E3M4I0_CLOSL</name>
<feature type="binding site" description="in other chain" evidence="15">
    <location>
        <position position="221"/>
    </location>
    <ligand>
        <name>substrate</name>
        <note>ligand shared between dimeric partners</note>
    </ligand>
</feature>
<dbReference type="GO" id="GO:0070095">
    <property type="term" value="F:fructose-6-phosphate binding"/>
    <property type="evidence" value="ECO:0007669"/>
    <property type="project" value="TreeGrafter"/>
</dbReference>
<keyword evidence="6 15" id="KW-0021">Allosteric enzyme</keyword>
<feature type="binding site" description="in other chain" evidence="15">
    <location>
        <begin position="168"/>
        <end position="170"/>
    </location>
    <ligand>
        <name>substrate</name>
        <note>ligand shared between dimeric partners</note>
    </ligand>
</feature>
<comment type="activity regulation">
    <text evidence="15">Allosterically activated by ADP and other diphosphonucleosides, and allosterically inhibited by phosphoenolpyruvate.</text>
</comment>
<dbReference type="InterPro" id="IPR000023">
    <property type="entry name" value="Phosphofructokinase_dom"/>
</dbReference>
<evidence type="ECO:0000313" key="17">
    <source>
        <dbReference type="EMBL" id="AKA67488.1"/>
    </source>
</evidence>
<keyword evidence="5 15" id="KW-0963">Cytoplasm</keyword>
<dbReference type="NCBIfam" id="NF002872">
    <property type="entry name" value="PRK03202.1"/>
    <property type="match status" value="1"/>
</dbReference>
<feature type="binding site" description="in other chain" evidence="15">
    <location>
        <begin position="184"/>
        <end position="186"/>
    </location>
    <ligand>
        <name>ADP</name>
        <dbReference type="ChEBI" id="CHEBI:456216"/>
        <note>allosteric activator; ligand shared between dimeric partners</note>
    </ligand>
</feature>
<feature type="binding site" evidence="15">
    <location>
        <begin position="101"/>
        <end position="104"/>
    </location>
    <ligand>
        <name>ATP</name>
        <dbReference type="ChEBI" id="CHEBI:30616"/>
    </ligand>
</feature>
<protein>
    <recommendedName>
        <fullName evidence="15">ATP-dependent 6-phosphofructokinase</fullName>
        <shortName evidence="15">ATP-PFK</shortName>
        <shortName evidence="15">Phosphofructokinase</shortName>
        <ecNumber evidence="15">2.7.1.11</ecNumber>
    </recommendedName>
    <alternativeName>
        <fullName evidence="15">Phosphohexokinase</fullName>
    </alternativeName>
</protein>
<dbReference type="EMBL" id="CP009933">
    <property type="protein sequence ID" value="AKA67488.1"/>
    <property type="molecule type" value="Genomic_DNA"/>
</dbReference>
<comment type="subcellular location">
    <subcellularLocation>
        <location evidence="3 15">Cytoplasm</location>
    </subcellularLocation>
</comment>
<dbReference type="STRING" id="1548.CSCA_0363"/>
<comment type="catalytic activity">
    <reaction evidence="14 15">
        <text>beta-D-fructose 6-phosphate + ATP = beta-D-fructose 1,6-bisphosphate + ADP + H(+)</text>
        <dbReference type="Rhea" id="RHEA:16109"/>
        <dbReference type="ChEBI" id="CHEBI:15378"/>
        <dbReference type="ChEBI" id="CHEBI:30616"/>
        <dbReference type="ChEBI" id="CHEBI:32966"/>
        <dbReference type="ChEBI" id="CHEBI:57634"/>
        <dbReference type="ChEBI" id="CHEBI:456216"/>
        <dbReference type="EC" id="2.7.1.11"/>
    </reaction>
</comment>
<evidence type="ECO:0000256" key="12">
    <source>
        <dbReference type="ARBA" id="ARBA00022842"/>
    </source>
</evidence>
<evidence type="ECO:0000256" key="15">
    <source>
        <dbReference type="HAMAP-Rule" id="MF_00339"/>
    </source>
</evidence>
<keyword evidence="12 15" id="KW-0460">Magnesium</keyword>
<keyword evidence="7 15" id="KW-0808">Transferase</keyword>
<evidence type="ECO:0000256" key="8">
    <source>
        <dbReference type="ARBA" id="ARBA00022723"/>
    </source>
</evidence>
<evidence type="ECO:0000313" key="18">
    <source>
        <dbReference type="Proteomes" id="UP000033115"/>
    </source>
</evidence>
<evidence type="ECO:0000259" key="16">
    <source>
        <dbReference type="Pfam" id="PF00365"/>
    </source>
</evidence>
<dbReference type="HOGENOM" id="CLU_020655_0_1_9"/>
<dbReference type="AlphaFoldDB" id="A0A0E3M4I0"/>
<comment type="function">
    <text evidence="2 15">Catalyzes the phosphorylation of D-fructose 6-phosphate to fructose 1,6-bisphosphate by ATP, the first committing step of glycolysis.</text>
</comment>
<dbReference type="GO" id="GO:0061621">
    <property type="term" value="P:canonical glycolysis"/>
    <property type="evidence" value="ECO:0007669"/>
    <property type="project" value="TreeGrafter"/>
</dbReference>
<dbReference type="SUPFAM" id="SSF53784">
    <property type="entry name" value="Phosphofructokinase"/>
    <property type="match status" value="1"/>
</dbReference>
<evidence type="ECO:0000256" key="5">
    <source>
        <dbReference type="ARBA" id="ARBA00022490"/>
    </source>
</evidence>
<dbReference type="HAMAP" id="MF_00339">
    <property type="entry name" value="Phosphofructokinase_I_B1"/>
    <property type="match status" value="1"/>
</dbReference>
<feature type="domain" description="Phosphofructokinase" evidence="16">
    <location>
        <begin position="2"/>
        <end position="274"/>
    </location>
</feature>
<dbReference type="InterPro" id="IPR035966">
    <property type="entry name" value="PKF_sf"/>
</dbReference>
<keyword evidence="8 15" id="KW-0479">Metal-binding</keyword>
<accession>A0A0E3M4I0</accession>
<dbReference type="NCBIfam" id="TIGR02482">
    <property type="entry name" value="PFKA_ATP"/>
    <property type="match status" value="1"/>
</dbReference>
<dbReference type="RefSeq" id="WP_029163371.1">
    <property type="nucleotide sequence ID" value="NZ_CP009933.1"/>
</dbReference>
<evidence type="ECO:0000256" key="14">
    <source>
        <dbReference type="ARBA" id="ARBA00048070"/>
    </source>
</evidence>
<organism evidence="17 18">
    <name type="scientific">Clostridium scatologenes</name>
    <dbReference type="NCBI Taxonomy" id="1548"/>
    <lineage>
        <taxon>Bacteria</taxon>
        <taxon>Bacillati</taxon>
        <taxon>Bacillota</taxon>
        <taxon>Clostridia</taxon>
        <taxon>Eubacteriales</taxon>
        <taxon>Clostridiaceae</taxon>
        <taxon>Clostridium</taxon>
    </lineage>
</organism>
<feature type="binding site" description="in other chain" evidence="15">
    <location>
        <position position="153"/>
    </location>
    <ligand>
        <name>ADP</name>
        <dbReference type="ChEBI" id="CHEBI:456216"/>
        <note>allosteric activator; ligand shared between dimeric partners</note>
    </ligand>
</feature>
<comment type="cofactor">
    <cofactor evidence="1 15">
        <name>Mg(2+)</name>
        <dbReference type="ChEBI" id="CHEBI:18420"/>
    </cofactor>
</comment>
<dbReference type="Proteomes" id="UP000033115">
    <property type="component" value="Chromosome"/>
</dbReference>
<proteinExistence type="inferred from homology"/>
<keyword evidence="9 15" id="KW-0547">Nucleotide-binding</keyword>
<dbReference type="Pfam" id="PF00365">
    <property type="entry name" value="PFK"/>
    <property type="match status" value="1"/>
</dbReference>
<evidence type="ECO:0000256" key="7">
    <source>
        <dbReference type="ARBA" id="ARBA00022679"/>
    </source>
</evidence>
<feature type="binding site" evidence="15">
    <location>
        <position position="102"/>
    </location>
    <ligand>
        <name>Mg(2+)</name>
        <dbReference type="ChEBI" id="CHEBI:18420"/>
        <note>catalytic</note>
    </ligand>
</feature>
<comment type="caution">
    <text evidence="15">Lacks conserved residue(s) required for the propagation of feature annotation.</text>
</comment>
<feature type="binding site" evidence="15">
    <location>
        <position position="242"/>
    </location>
    <ligand>
        <name>substrate</name>
        <note>ligand shared between dimeric partners</note>
    </ligand>
</feature>
<feature type="active site" description="Proton acceptor" evidence="15">
    <location>
        <position position="126"/>
    </location>
</feature>
<dbReference type="PANTHER" id="PTHR13697">
    <property type="entry name" value="PHOSPHOFRUCTOKINASE"/>
    <property type="match status" value="1"/>
</dbReference>
<evidence type="ECO:0000256" key="11">
    <source>
        <dbReference type="ARBA" id="ARBA00022840"/>
    </source>
</evidence>
<dbReference type="GO" id="GO:0006002">
    <property type="term" value="P:fructose 6-phosphate metabolic process"/>
    <property type="evidence" value="ECO:0007669"/>
    <property type="project" value="UniProtKB-UniRule"/>
</dbReference>
<dbReference type="UniPathway" id="UPA00109">
    <property type="reaction ID" value="UER00182"/>
</dbReference>